<dbReference type="EMBL" id="BMJQ01000015">
    <property type="protein sequence ID" value="GGF38800.1"/>
    <property type="molecule type" value="Genomic_DNA"/>
</dbReference>
<dbReference type="FunFam" id="3.40.50.1100:FF:000005">
    <property type="entry name" value="Threonine dehydratase catabolic"/>
    <property type="match status" value="1"/>
</dbReference>
<sequence length="322" mass="32834">MTASATPVRVRDIEAAAGRIAGHVRETPILALESGAFDIAAPIVLKLESLQHSGSFKVRGAFNSLLTLGVPAAGVIAASGGNHGAAVAYAAGRLGHRAEIFVPEISSPVKVARLKDYGAIVHQTGANYGEALAASRRRVEETGALTIHAYDQAEVLAGQGTVAREFERQATAIGGVDTLLVAVGGGGLIGGMAAWTGGRMSGPRLKLVAVEPERCPTLHAAFAAGSPVDVEVGGLAADSLGATRVGTLMFPIAQRAVDDVVLVPDEAIRQAQLALWSRLRLAVEPGGATALAALLAGRYQPARGERVGVLLCGGNVDPATLA</sequence>
<dbReference type="AlphaFoldDB" id="A0A8J2YXX8"/>
<dbReference type="GO" id="GO:0006565">
    <property type="term" value="P:L-serine catabolic process"/>
    <property type="evidence" value="ECO:0007669"/>
    <property type="project" value="TreeGrafter"/>
</dbReference>
<dbReference type="Gene3D" id="3.40.50.1100">
    <property type="match status" value="2"/>
</dbReference>
<keyword evidence="3" id="KW-0663">Pyridoxal phosphate</keyword>
<evidence type="ECO:0000313" key="6">
    <source>
        <dbReference type="EMBL" id="GGF38800.1"/>
    </source>
</evidence>
<dbReference type="RefSeq" id="WP_189051016.1">
    <property type="nucleotide sequence ID" value="NZ_BMJQ01000015.1"/>
</dbReference>
<dbReference type="Pfam" id="PF00291">
    <property type="entry name" value="PALP"/>
    <property type="match status" value="1"/>
</dbReference>
<comment type="similarity">
    <text evidence="2">Belongs to the serine/threonine dehydratase family.</text>
</comment>
<dbReference type="InterPro" id="IPR036052">
    <property type="entry name" value="TrpB-like_PALP_sf"/>
</dbReference>
<evidence type="ECO:0000256" key="2">
    <source>
        <dbReference type="ARBA" id="ARBA00010869"/>
    </source>
</evidence>
<dbReference type="GO" id="GO:0006567">
    <property type="term" value="P:L-threonine catabolic process"/>
    <property type="evidence" value="ECO:0007669"/>
    <property type="project" value="TreeGrafter"/>
</dbReference>
<accession>A0A8J2YXX8</accession>
<dbReference type="InterPro" id="IPR001926">
    <property type="entry name" value="TrpB-like_PALP"/>
</dbReference>
<feature type="domain" description="Tryptophan synthase beta chain-like PALP" evidence="5">
    <location>
        <begin position="21"/>
        <end position="313"/>
    </location>
</feature>
<dbReference type="PANTHER" id="PTHR48078">
    <property type="entry name" value="THREONINE DEHYDRATASE, MITOCHONDRIAL-RELATED"/>
    <property type="match status" value="1"/>
</dbReference>
<dbReference type="InterPro" id="IPR050147">
    <property type="entry name" value="Ser/Thr_Dehydratase"/>
</dbReference>
<reference evidence="6" key="1">
    <citation type="journal article" date="2014" name="Int. J. Syst. Evol. Microbiol.">
        <title>Complete genome sequence of Corynebacterium casei LMG S-19264T (=DSM 44701T), isolated from a smear-ripened cheese.</title>
        <authorList>
            <consortium name="US DOE Joint Genome Institute (JGI-PGF)"/>
            <person name="Walter F."/>
            <person name="Albersmeier A."/>
            <person name="Kalinowski J."/>
            <person name="Ruckert C."/>
        </authorList>
    </citation>
    <scope>NUCLEOTIDE SEQUENCE</scope>
    <source>
        <strain evidence="6">CGMCC 1.15725</strain>
    </source>
</reference>
<gene>
    <name evidence="6" type="ORF">GCM10011611_51430</name>
</gene>
<evidence type="ECO:0000256" key="3">
    <source>
        <dbReference type="ARBA" id="ARBA00022898"/>
    </source>
</evidence>
<comment type="cofactor">
    <cofactor evidence="1">
        <name>pyridoxal 5'-phosphate</name>
        <dbReference type="ChEBI" id="CHEBI:597326"/>
    </cofactor>
</comment>
<dbReference type="Proteomes" id="UP000646365">
    <property type="component" value="Unassembled WGS sequence"/>
</dbReference>
<proteinExistence type="inferred from homology"/>
<dbReference type="GO" id="GO:0009097">
    <property type="term" value="P:isoleucine biosynthetic process"/>
    <property type="evidence" value="ECO:0007669"/>
    <property type="project" value="TreeGrafter"/>
</dbReference>
<evidence type="ECO:0000259" key="5">
    <source>
        <dbReference type="Pfam" id="PF00291"/>
    </source>
</evidence>
<dbReference type="GO" id="GO:0004794">
    <property type="term" value="F:threonine deaminase activity"/>
    <property type="evidence" value="ECO:0007669"/>
    <property type="project" value="TreeGrafter"/>
</dbReference>
<evidence type="ECO:0000256" key="4">
    <source>
        <dbReference type="ARBA" id="ARBA00023239"/>
    </source>
</evidence>
<keyword evidence="4" id="KW-0456">Lyase</keyword>
<evidence type="ECO:0000313" key="7">
    <source>
        <dbReference type="Proteomes" id="UP000646365"/>
    </source>
</evidence>
<dbReference type="SUPFAM" id="SSF53686">
    <property type="entry name" value="Tryptophan synthase beta subunit-like PLP-dependent enzymes"/>
    <property type="match status" value="1"/>
</dbReference>
<dbReference type="PANTHER" id="PTHR48078:SF6">
    <property type="entry name" value="L-THREONINE DEHYDRATASE CATABOLIC TDCB"/>
    <property type="match status" value="1"/>
</dbReference>
<evidence type="ECO:0000256" key="1">
    <source>
        <dbReference type="ARBA" id="ARBA00001933"/>
    </source>
</evidence>
<name>A0A8J2YXX8_9PROT</name>
<comment type="caution">
    <text evidence="6">The sequence shown here is derived from an EMBL/GenBank/DDBJ whole genome shotgun (WGS) entry which is preliminary data.</text>
</comment>
<protein>
    <submittedName>
        <fullName evidence="6">Threonine dehydratase</fullName>
    </submittedName>
</protein>
<reference evidence="6" key="2">
    <citation type="submission" date="2020-09" db="EMBL/GenBank/DDBJ databases">
        <authorList>
            <person name="Sun Q."/>
            <person name="Zhou Y."/>
        </authorList>
    </citation>
    <scope>NUCLEOTIDE SEQUENCE</scope>
    <source>
        <strain evidence="6">CGMCC 1.15725</strain>
    </source>
</reference>
<organism evidence="6 7">
    <name type="scientific">Aliidongia dinghuensis</name>
    <dbReference type="NCBI Taxonomy" id="1867774"/>
    <lineage>
        <taxon>Bacteria</taxon>
        <taxon>Pseudomonadati</taxon>
        <taxon>Pseudomonadota</taxon>
        <taxon>Alphaproteobacteria</taxon>
        <taxon>Rhodospirillales</taxon>
        <taxon>Dongiaceae</taxon>
        <taxon>Aliidongia</taxon>
    </lineage>
</organism>
<keyword evidence="7" id="KW-1185">Reference proteome</keyword>
<dbReference type="NCBIfam" id="NF006094">
    <property type="entry name" value="PRK08246.1"/>
    <property type="match status" value="1"/>
</dbReference>
<dbReference type="GO" id="GO:0003941">
    <property type="term" value="F:L-serine ammonia-lyase activity"/>
    <property type="evidence" value="ECO:0007669"/>
    <property type="project" value="TreeGrafter"/>
</dbReference>